<evidence type="ECO:0000313" key="12">
    <source>
        <dbReference type="Proteomes" id="UP000231382"/>
    </source>
</evidence>
<evidence type="ECO:0000313" key="11">
    <source>
        <dbReference type="EMBL" id="PIS07694.1"/>
    </source>
</evidence>
<evidence type="ECO:0000256" key="8">
    <source>
        <dbReference type="ARBA" id="ARBA00023204"/>
    </source>
</evidence>
<comment type="caution">
    <text evidence="11">The sequence shown here is derived from an EMBL/GenBank/DDBJ whole genome shotgun (WGS) entry which is preliminary data.</text>
</comment>
<feature type="binding site" evidence="9">
    <location>
        <position position="60"/>
    </location>
    <ligand>
        <name>ATP</name>
        <dbReference type="ChEBI" id="CHEBI:30616"/>
    </ligand>
</feature>
<keyword evidence="7 9" id="KW-0233">DNA recombination</keyword>
<evidence type="ECO:0000256" key="1">
    <source>
        <dbReference type="ARBA" id="ARBA00022490"/>
    </source>
</evidence>
<dbReference type="GO" id="GO:0006281">
    <property type="term" value="P:DNA repair"/>
    <property type="evidence" value="ECO:0007669"/>
    <property type="project" value="UniProtKB-UniRule"/>
</dbReference>
<gene>
    <name evidence="9" type="primary">ruvB</name>
    <name evidence="11" type="ORF">COT78_02245</name>
</gene>
<feature type="binding site" evidence="9">
    <location>
        <position position="55"/>
    </location>
    <ligand>
        <name>ATP</name>
        <dbReference type="ChEBI" id="CHEBI:30616"/>
    </ligand>
</feature>
<dbReference type="CDD" id="cd00009">
    <property type="entry name" value="AAA"/>
    <property type="match status" value="1"/>
</dbReference>
<comment type="function">
    <text evidence="9">The RuvA-RuvB-RuvC complex processes Holliday junction (HJ) DNA during genetic recombination and DNA repair, while the RuvA-RuvB complex plays an important role in the rescue of blocked DNA replication forks via replication fork reversal (RFR). RuvA specifically binds to HJ cruciform DNA, conferring on it an open structure. The RuvB hexamer acts as an ATP-dependent pump, pulling dsDNA into and through the RuvAB complex. RuvB forms 2 homohexamers on either side of HJ DNA bound by 1 or 2 RuvA tetramers; 4 subunits per hexamer contact DNA at a time. Coordinated motions by a converter formed by DNA-disengaged RuvB subunits stimulates ATP hydrolysis and nucleotide exchange. Immobilization of the converter enables RuvB to convert the ATP-contained energy into a lever motion, pulling 2 nucleotides of DNA out of the RuvA tetramer per ATP hydrolyzed, thus driving DNA branch migration. The RuvB motors rotate together with the DNA substrate, which together with the progressing nucleotide cycle form the mechanistic basis for DNA recombination by continuous HJ branch migration. Branch migration allows RuvC to scan DNA until it finds its consensus sequence, where it cleaves and resolves cruciform DNA.</text>
</comment>
<protein>
    <recommendedName>
        <fullName evidence="9">Holliday junction branch migration complex subunit RuvB</fullName>
        <ecNumber evidence="9">3.6.4.-</ecNumber>
    </recommendedName>
</protein>
<feature type="binding site" evidence="9">
    <location>
        <position position="284"/>
    </location>
    <ligand>
        <name>DNA</name>
        <dbReference type="ChEBI" id="CHEBI:16991"/>
    </ligand>
</feature>
<dbReference type="SUPFAM" id="SSF46785">
    <property type="entry name" value="Winged helix' DNA-binding domain"/>
    <property type="match status" value="1"/>
</dbReference>
<keyword evidence="5 9" id="KW-0067">ATP-binding</keyword>
<dbReference type="Pfam" id="PF05491">
    <property type="entry name" value="WHD_RuvB"/>
    <property type="match status" value="1"/>
</dbReference>
<dbReference type="SUPFAM" id="SSF52540">
    <property type="entry name" value="P-loop containing nucleoside triphosphate hydrolases"/>
    <property type="match status" value="1"/>
</dbReference>
<dbReference type="InterPro" id="IPR003593">
    <property type="entry name" value="AAA+_ATPase"/>
</dbReference>
<evidence type="ECO:0000256" key="9">
    <source>
        <dbReference type="HAMAP-Rule" id="MF_00016"/>
    </source>
</evidence>
<keyword evidence="4 9" id="KW-0378">Hydrolase</keyword>
<dbReference type="GO" id="GO:0006310">
    <property type="term" value="P:DNA recombination"/>
    <property type="evidence" value="ECO:0007669"/>
    <property type="project" value="UniProtKB-UniRule"/>
</dbReference>
<evidence type="ECO:0000256" key="6">
    <source>
        <dbReference type="ARBA" id="ARBA00023125"/>
    </source>
</evidence>
<reference evidence="12" key="1">
    <citation type="submission" date="2017-09" db="EMBL/GenBank/DDBJ databases">
        <title>Depth-based differentiation of microbial function through sediment-hosted aquifers and enrichment of novel symbionts in the deep terrestrial subsurface.</title>
        <authorList>
            <person name="Probst A.J."/>
            <person name="Ladd B."/>
            <person name="Jarett J.K."/>
            <person name="Geller-Mcgrath D.E."/>
            <person name="Sieber C.M.K."/>
            <person name="Emerson J.B."/>
            <person name="Anantharaman K."/>
            <person name="Thomas B.C."/>
            <person name="Malmstrom R."/>
            <person name="Stieglmeier M."/>
            <person name="Klingl A."/>
            <person name="Woyke T."/>
            <person name="Ryan C.M."/>
            <person name="Banfield J.F."/>
        </authorList>
    </citation>
    <scope>NUCLEOTIDE SEQUENCE [LARGE SCALE GENOMIC DNA]</scope>
</reference>
<dbReference type="Proteomes" id="UP000231382">
    <property type="component" value="Unassembled WGS sequence"/>
</dbReference>
<dbReference type="InterPro" id="IPR027417">
    <property type="entry name" value="P-loop_NTPase"/>
</dbReference>
<dbReference type="InterPro" id="IPR041445">
    <property type="entry name" value="AAA_lid_4"/>
</dbReference>
<dbReference type="InterPro" id="IPR036388">
    <property type="entry name" value="WH-like_DNA-bd_sf"/>
</dbReference>
<name>A0A2H0W6R3_9BACT</name>
<feature type="binding site" evidence="9">
    <location>
        <position position="211"/>
    </location>
    <ligand>
        <name>ATP</name>
        <dbReference type="ChEBI" id="CHEBI:30616"/>
    </ligand>
</feature>
<dbReference type="EC" id="3.6.4.-" evidence="9"/>
<feature type="binding site" evidence="9">
    <location>
        <position position="59"/>
    </location>
    <ligand>
        <name>ATP</name>
        <dbReference type="ChEBI" id="CHEBI:30616"/>
    </ligand>
</feature>
<feature type="binding site" evidence="9">
    <location>
        <begin position="121"/>
        <end position="123"/>
    </location>
    <ligand>
        <name>ATP</name>
        <dbReference type="ChEBI" id="CHEBI:30616"/>
    </ligand>
</feature>
<evidence type="ECO:0000256" key="5">
    <source>
        <dbReference type="ARBA" id="ARBA00022840"/>
    </source>
</evidence>
<keyword evidence="8 9" id="KW-0234">DNA repair</keyword>
<proteinExistence type="inferred from homology"/>
<comment type="caution">
    <text evidence="9">Lacks conserved residue(s) required for the propagation of feature annotation.</text>
</comment>
<dbReference type="Gene3D" id="1.10.8.60">
    <property type="match status" value="1"/>
</dbReference>
<dbReference type="GO" id="GO:0005524">
    <property type="term" value="F:ATP binding"/>
    <property type="evidence" value="ECO:0007669"/>
    <property type="project" value="UniProtKB-UniRule"/>
</dbReference>
<dbReference type="InterPro" id="IPR008823">
    <property type="entry name" value="RuvB_wg_C"/>
</dbReference>
<dbReference type="GO" id="GO:0000400">
    <property type="term" value="F:four-way junction DNA binding"/>
    <property type="evidence" value="ECO:0007669"/>
    <property type="project" value="UniProtKB-UniRule"/>
</dbReference>
<feature type="binding site" evidence="9">
    <location>
        <position position="164"/>
    </location>
    <ligand>
        <name>ATP</name>
        <dbReference type="ChEBI" id="CHEBI:30616"/>
    </ligand>
</feature>
<feature type="binding site" evidence="9">
    <location>
        <position position="59"/>
    </location>
    <ligand>
        <name>Mg(2+)</name>
        <dbReference type="ChEBI" id="CHEBI:18420"/>
    </ligand>
</feature>
<dbReference type="GO" id="GO:0048476">
    <property type="term" value="C:Holliday junction resolvase complex"/>
    <property type="evidence" value="ECO:0007669"/>
    <property type="project" value="UniProtKB-UniRule"/>
</dbReference>
<evidence type="ECO:0000256" key="2">
    <source>
        <dbReference type="ARBA" id="ARBA00022741"/>
    </source>
</evidence>
<keyword evidence="3 9" id="KW-0227">DNA damage</keyword>
<accession>A0A2H0W6R3</accession>
<dbReference type="PANTHER" id="PTHR42848:SF1">
    <property type="entry name" value="HOLLIDAY JUNCTION BRANCH MIGRATION COMPLEX SUBUNIT RUVB"/>
    <property type="match status" value="1"/>
</dbReference>
<dbReference type="InterPro" id="IPR008824">
    <property type="entry name" value="RuvB-like_N"/>
</dbReference>
<feature type="binding site" evidence="9">
    <location>
        <position position="58"/>
    </location>
    <ligand>
        <name>ATP</name>
        <dbReference type="ChEBI" id="CHEBI:30616"/>
    </ligand>
</feature>
<dbReference type="NCBIfam" id="NF000868">
    <property type="entry name" value="PRK00080.1"/>
    <property type="match status" value="1"/>
</dbReference>
<keyword evidence="11" id="KW-0347">Helicase</keyword>
<comment type="subcellular location">
    <subcellularLocation>
        <location evidence="9">Cytoplasm</location>
    </subcellularLocation>
</comment>
<comment type="similarity">
    <text evidence="9">Belongs to the RuvB family.</text>
</comment>
<dbReference type="Pfam" id="PF17864">
    <property type="entry name" value="AAA_lid_4"/>
    <property type="match status" value="1"/>
</dbReference>
<comment type="subunit">
    <text evidence="9">Homohexamer. Forms an RuvA(8)-RuvB(12)-Holliday junction (HJ) complex. HJ DNA is sandwiched between 2 RuvA tetramers; dsDNA enters through RuvA and exits via RuvB. An RuvB hexamer assembles on each DNA strand where it exits the tetramer. Each RuvB hexamer is contacted by two RuvA subunits (via domain III) on 2 adjacent RuvB subunits; this complex drives branch migration. In the full resolvosome a probable DNA-RuvA(4)-RuvB(12)-RuvC(2) complex forms which resolves the HJ.</text>
</comment>
<dbReference type="EMBL" id="PEZW01000016">
    <property type="protein sequence ID" value="PIS07694.1"/>
    <property type="molecule type" value="Genomic_DNA"/>
</dbReference>
<keyword evidence="1 9" id="KW-0963">Cytoplasm</keyword>
<dbReference type="Pfam" id="PF05496">
    <property type="entry name" value="RuvB_N"/>
    <property type="match status" value="1"/>
</dbReference>
<dbReference type="SMART" id="SM00382">
    <property type="entry name" value="AAA"/>
    <property type="match status" value="1"/>
</dbReference>
<dbReference type="PANTHER" id="PTHR42848">
    <property type="match status" value="1"/>
</dbReference>
<dbReference type="NCBIfam" id="TIGR00635">
    <property type="entry name" value="ruvB"/>
    <property type="match status" value="1"/>
</dbReference>
<feature type="region of interest" description="Small ATPAse domain (RuvB-S)" evidence="9">
    <location>
        <begin position="175"/>
        <end position="245"/>
    </location>
</feature>
<dbReference type="GO" id="GO:0005737">
    <property type="term" value="C:cytoplasm"/>
    <property type="evidence" value="ECO:0007669"/>
    <property type="project" value="UniProtKB-SubCell"/>
</dbReference>
<dbReference type="Gene3D" id="1.10.10.10">
    <property type="entry name" value="Winged helix-like DNA-binding domain superfamily/Winged helix DNA-binding domain"/>
    <property type="match status" value="1"/>
</dbReference>
<comment type="domain">
    <text evidence="9">Has 3 domains, the large (RuvB-L) and small ATPase (RuvB-S) domains and the C-terminal head (RuvB-H) domain. The head domain binds DNA, while the ATPase domains jointly bind ATP, ADP or are empty depending on the state of the subunit in the translocation cycle. During a single DNA translocation step the structure of each domain remains the same, but their relative positions change.</text>
</comment>
<comment type="catalytic activity">
    <reaction evidence="9">
        <text>ATP + H2O = ADP + phosphate + H(+)</text>
        <dbReference type="Rhea" id="RHEA:13065"/>
        <dbReference type="ChEBI" id="CHEBI:15377"/>
        <dbReference type="ChEBI" id="CHEBI:15378"/>
        <dbReference type="ChEBI" id="CHEBI:30616"/>
        <dbReference type="ChEBI" id="CHEBI:43474"/>
        <dbReference type="ChEBI" id="CHEBI:456216"/>
    </reaction>
</comment>
<evidence type="ECO:0000259" key="10">
    <source>
        <dbReference type="SMART" id="SM00382"/>
    </source>
</evidence>
<feature type="domain" description="AAA+ ATPase" evidence="10">
    <location>
        <begin position="44"/>
        <end position="175"/>
    </location>
</feature>
<feature type="binding site" evidence="9">
    <location>
        <position position="174"/>
    </location>
    <ligand>
        <name>ATP</name>
        <dbReference type="ChEBI" id="CHEBI:30616"/>
    </ligand>
</feature>
<dbReference type="GO" id="GO:0016887">
    <property type="term" value="F:ATP hydrolysis activity"/>
    <property type="evidence" value="ECO:0007669"/>
    <property type="project" value="RHEA"/>
</dbReference>
<sequence length="330" mass="36626">MSEIAEDIVLDSLRPKKLTDYIGQVPIKDNVGIFIGAAKKRGEPIEHILLYGPPGLGKTTLAHILANEMEVSIKITSGPAIQRSGDLVALLTNLAEGDVLFIDEVHRLNRTVEEVLYSAMEDFAIDLILGKGPSAKSMRMSLPKFTLVGATTKFGSLSSPLRDRFGAVHRLDFYSEDELSEIIRRSAKILNLKIDTEAITEIAKRSRKTPRIANRILKRVRDWAQVKHNGEINAKIAKEAISKLDIDKLGLDKNDRDYLSTIIEKFSGGPVGLETISAALSEDRDTIEDVIEPYLLQLGFINRTNRGRIATPAAYDHLKIVRPSETNTLF</sequence>
<dbReference type="AlphaFoldDB" id="A0A2H0W6R3"/>
<keyword evidence="6 9" id="KW-0238">DNA-binding</keyword>
<dbReference type="GO" id="GO:0009378">
    <property type="term" value="F:four-way junction helicase activity"/>
    <property type="evidence" value="ECO:0007669"/>
    <property type="project" value="InterPro"/>
</dbReference>
<feature type="region of interest" description="Head domain (RuvB-H)" evidence="9">
    <location>
        <begin position="248"/>
        <end position="330"/>
    </location>
</feature>
<dbReference type="InterPro" id="IPR004605">
    <property type="entry name" value="DNA_helicase_Holl-junc_RuvB"/>
</dbReference>
<feature type="binding site" evidence="9">
    <location>
        <position position="14"/>
    </location>
    <ligand>
        <name>ATP</name>
        <dbReference type="ChEBI" id="CHEBI:30616"/>
    </ligand>
</feature>
<feature type="binding site" evidence="9">
    <location>
        <position position="308"/>
    </location>
    <ligand>
        <name>DNA</name>
        <dbReference type="ChEBI" id="CHEBI:16991"/>
    </ligand>
</feature>
<evidence type="ECO:0000256" key="3">
    <source>
        <dbReference type="ARBA" id="ARBA00022763"/>
    </source>
</evidence>
<organism evidence="11 12">
    <name type="scientific">Candidatus Berkelbacteria bacterium CG10_big_fil_rev_8_21_14_0_10_43_13</name>
    <dbReference type="NCBI Taxonomy" id="1974514"/>
    <lineage>
        <taxon>Bacteria</taxon>
        <taxon>Candidatus Berkelbacteria</taxon>
    </lineage>
</organism>
<evidence type="ECO:0000256" key="7">
    <source>
        <dbReference type="ARBA" id="ARBA00023172"/>
    </source>
</evidence>
<evidence type="ECO:0000256" key="4">
    <source>
        <dbReference type="ARBA" id="ARBA00022801"/>
    </source>
</evidence>
<feature type="binding site" evidence="9">
    <location>
        <position position="13"/>
    </location>
    <ligand>
        <name>ATP</name>
        <dbReference type="ChEBI" id="CHEBI:30616"/>
    </ligand>
</feature>
<dbReference type="Gene3D" id="3.40.50.300">
    <property type="entry name" value="P-loop containing nucleotide triphosphate hydrolases"/>
    <property type="match status" value="1"/>
</dbReference>
<keyword evidence="2 9" id="KW-0547">Nucleotide-binding</keyword>
<dbReference type="InterPro" id="IPR036390">
    <property type="entry name" value="WH_DNA-bd_sf"/>
</dbReference>
<feature type="binding site" evidence="9">
    <location>
        <position position="303"/>
    </location>
    <ligand>
        <name>DNA</name>
        <dbReference type="ChEBI" id="CHEBI:16991"/>
    </ligand>
</feature>
<dbReference type="HAMAP" id="MF_00016">
    <property type="entry name" value="DNA_HJ_migration_RuvB"/>
    <property type="match status" value="1"/>
</dbReference>